<dbReference type="Proteomes" id="UP001596043">
    <property type="component" value="Unassembled WGS sequence"/>
</dbReference>
<reference evidence="2" key="1">
    <citation type="journal article" date="2019" name="Int. J. Syst. Evol. Microbiol.">
        <title>The Global Catalogue of Microorganisms (GCM) 10K type strain sequencing project: providing services to taxonomists for standard genome sequencing and annotation.</title>
        <authorList>
            <consortium name="The Broad Institute Genomics Platform"/>
            <consortium name="The Broad Institute Genome Sequencing Center for Infectious Disease"/>
            <person name="Wu L."/>
            <person name="Ma J."/>
        </authorList>
    </citation>
    <scope>NUCLEOTIDE SEQUENCE [LARGE SCALE GENOMIC DNA]</scope>
    <source>
        <strain evidence="2">YJ-61-S</strain>
    </source>
</reference>
<gene>
    <name evidence="1" type="ORF">ACFO3O_13500</name>
</gene>
<name>A0ABV9HZK9_9FLAO</name>
<evidence type="ECO:0000313" key="2">
    <source>
        <dbReference type="Proteomes" id="UP001596043"/>
    </source>
</evidence>
<evidence type="ECO:0000313" key="1">
    <source>
        <dbReference type="EMBL" id="MFC4634930.1"/>
    </source>
</evidence>
<organism evidence="1 2">
    <name type="scientific">Dokdonia ponticola</name>
    <dbReference type="NCBI Taxonomy" id="2041041"/>
    <lineage>
        <taxon>Bacteria</taxon>
        <taxon>Pseudomonadati</taxon>
        <taxon>Bacteroidota</taxon>
        <taxon>Flavobacteriia</taxon>
        <taxon>Flavobacteriales</taxon>
        <taxon>Flavobacteriaceae</taxon>
        <taxon>Dokdonia</taxon>
    </lineage>
</organism>
<dbReference type="RefSeq" id="WP_379979673.1">
    <property type="nucleotide sequence ID" value="NZ_JBHSFV010000008.1"/>
</dbReference>
<sequence length="254" mass="29828">MKTLYTLSILFLVTVSCTQKTNTKDKTVLNEITPDELLQKTINAHGGESFKNSLIEFNIDKTFFSLQYDNGRANFKQIRQVNNDKHLLSYKYGLIEYFINDSLQSEEKYSKRMAEISLFGFLYTFSIPFNLTTNDVILSRQPNVIIRQKEYFTLDVQFTKIPDLPEDHFLLYIDVNTYEIGYTAIQHDLSGSKQQFRRMTEPKRIKDILFQDYILFHANDTITPLEKLYTKYNQSDLKVIRTIQFDSISVQPKS</sequence>
<dbReference type="InterPro" id="IPR045444">
    <property type="entry name" value="DUF6503"/>
</dbReference>
<protein>
    <submittedName>
        <fullName evidence="1">DUF6503 family protein</fullName>
    </submittedName>
</protein>
<dbReference type="EMBL" id="JBHSFV010000008">
    <property type="protein sequence ID" value="MFC4634930.1"/>
    <property type="molecule type" value="Genomic_DNA"/>
</dbReference>
<keyword evidence="2" id="KW-1185">Reference proteome</keyword>
<dbReference type="PROSITE" id="PS51257">
    <property type="entry name" value="PROKAR_LIPOPROTEIN"/>
    <property type="match status" value="1"/>
</dbReference>
<dbReference type="Pfam" id="PF20113">
    <property type="entry name" value="DUF6503"/>
    <property type="match status" value="1"/>
</dbReference>
<accession>A0ABV9HZK9</accession>
<proteinExistence type="predicted"/>
<comment type="caution">
    <text evidence="1">The sequence shown here is derived from an EMBL/GenBank/DDBJ whole genome shotgun (WGS) entry which is preliminary data.</text>
</comment>